<dbReference type="GeneID" id="101241074"/>
<dbReference type="InterPro" id="IPR024936">
    <property type="entry name" value="Cyclophilin-type_PPIase"/>
</dbReference>
<keyword evidence="5" id="KW-1185">Reference proteome</keyword>
<dbReference type="RefSeq" id="XP_065646985.1">
    <property type="nucleotide sequence ID" value="XM_065790913.1"/>
</dbReference>
<name>A0ABM4BDG0_HYDVU</name>
<dbReference type="PROSITE" id="PS00170">
    <property type="entry name" value="CSA_PPIASE_1"/>
    <property type="match status" value="1"/>
</dbReference>
<dbReference type="PIRSF" id="PIRSF001467">
    <property type="entry name" value="Peptidylpro_ismrse"/>
    <property type="match status" value="1"/>
</dbReference>
<dbReference type="InterPro" id="IPR044666">
    <property type="entry name" value="Cyclophilin_A-like"/>
</dbReference>
<dbReference type="PANTHER" id="PTHR45625">
    <property type="entry name" value="PEPTIDYL-PROLYL CIS-TRANS ISOMERASE-RELATED"/>
    <property type="match status" value="1"/>
</dbReference>
<evidence type="ECO:0000256" key="3">
    <source>
        <dbReference type="RuleBase" id="RU363019"/>
    </source>
</evidence>
<dbReference type="PANTHER" id="PTHR45625:SF4">
    <property type="entry name" value="PEPTIDYLPROLYL ISOMERASE DOMAIN AND WD REPEAT-CONTAINING PROTEIN 1"/>
    <property type="match status" value="1"/>
</dbReference>
<dbReference type="Gene3D" id="2.40.100.10">
    <property type="entry name" value="Cyclophilin-like"/>
    <property type="match status" value="1"/>
</dbReference>
<organism evidence="5 6">
    <name type="scientific">Hydra vulgaris</name>
    <name type="common">Hydra</name>
    <name type="synonym">Hydra attenuata</name>
    <dbReference type="NCBI Taxonomy" id="6087"/>
    <lineage>
        <taxon>Eukaryota</taxon>
        <taxon>Metazoa</taxon>
        <taxon>Cnidaria</taxon>
        <taxon>Hydrozoa</taxon>
        <taxon>Hydroidolina</taxon>
        <taxon>Anthoathecata</taxon>
        <taxon>Aplanulata</taxon>
        <taxon>Hydridae</taxon>
        <taxon>Hydra</taxon>
    </lineage>
</organism>
<gene>
    <name evidence="6" type="primary">LOC101241074</name>
</gene>
<dbReference type="PROSITE" id="PS50072">
    <property type="entry name" value="CSA_PPIASE_2"/>
    <property type="match status" value="1"/>
</dbReference>
<reference evidence="5" key="1">
    <citation type="submission" date="2025-05" db="UniProtKB">
        <authorList>
            <consortium name="RefSeq"/>
        </authorList>
    </citation>
    <scope>NUCLEOTIDE SEQUENCE [LARGE SCALE GENOMIC DNA]</scope>
</reference>
<evidence type="ECO:0000256" key="2">
    <source>
        <dbReference type="ARBA" id="ARBA00023235"/>
    </source>
</evidence>
<feature type="domain" description="PPIase cyclophilin-type" evidence="4">
    <location>
        <begin position="25"/>
        <end position="173"/>
    </location>
</feature>
<evidence type="ECO:0000313" key="5">
    <source>
        <dbReference type="Proteomes" id="UP001652625"/>
    </source>
</evidence>
<dbReference type="Pfam" id="PF00160">
    <property type="entry name" value="Pro_isomerase"/>
    <property type="match status" value="1"/>
</dbReference>
<sequence>MKLLLLKASMAIPSETWCPPKVELNTSMGDIEVELYWKHAPRTCRNFAELTRRGYYDKTKFHRVIPNFMIQTGDPTGTGKGGSSIYGPMFEDEIHPELKHTGAGVLSMANSGPHSNGSQYFITLAPCQWLDGKHSIFGRVCRGMEVIKKIGMVQTDPTSDRPTEDVYIIEAHCSRV</sequence>
<comment type="similarity">
    <text evidence="3">Belongs to the cyclophilin-type PPIase family.</text>
</comment>
<dbReference type="InterPro" id="IPR002130">
    <property type="entry name" value="Cyclophilin-type_PPIase_dom"/>
</dbReference>
<dbReference type="PRINTS" id="PR00153">
    <property type="entry name" value="CSAPPISMRASE"/>
</dbReference>
<keyword evidence="1 3" id="KW-0697">Rotamase</keyword>
<accession>A0ABM4BDG0</accession>
<evidence type="ECO:0000256" key="1">
    <source>
        <dbReference type="ARBA" id="ARBA00023110"/>
    </source>
</evidence>
<dbReference type="InterPro" id="IPR029000">
    <property type="entry name" value="Cyclophilin-like_dom_sf"/>
</dbReference>
<comment type="function">
    <text evidence="3">PPIases accelerate the folding of proteins. It catalyzes the cis-trans isomerization of proline imidic peptide bonds in oligopeptides.</text>
</comment>
<evidence type="ECO:0000259" key="4">
    <source>
        <dbReference type="PROSITE" id="PS50072"/>
    </source>
</evidence>
<dbReference type="Proteomes" id="UP001652625">
    <property type="component" value="Chromosome 02"/>
</dbReference>
<dbReference type="EC" id="5.2.1.8" evidence="3"/>
<proteinExistence type="inferred from homology"/>
<evidence type="ECO:0000313" key="6">
    <source>
        <dbReference type="RefSeq" id="XP_065646985.1"/>
    </source>
</evidence>
<keyword evidence="2 3" id="KW-0413">Isomerase</keyword>
<comment type="catalytic activity">
    <reaction evidence="3">
        <text>[protein]-peptidylproline (omega=180) = [protein]-peptidylproline (omega=0)</text>
        <dbReference type="Rhea" id="RHEA:16237"/>
        <dbReference type="Rhea" id="RHEA-COMP:10747"/>
        <dbReference type="Rhea" id="RHEA-COMP:10748"/>
        <dbReference type="ChEBI" id="CHEBI:83833"/>
        <dbReference type="ChEBI" id="CHEBI:83834"/>
        <dbReference type="EC" id="5.2.1.8"/>
    </reaction>
</comment>
<protein>
    <recommendedName>
        <fullName evidence="3">Peptidyl-prolyl cis-trans isomerase</fullName>
        <shortName evidence="3">PPIase</shortName>
        <ecNumber evidence="3">5.2.1.8</ecNumber>
    </recommendedName>
</protein>
<dbReference type="SUPFAM" id="SSF50891">
    <property type="entry name" value="Cyclophilin-like"/>
    <property type="match status" value="1"/>
</dbReference>
<reference evidence="6" key="2">
    <citation type="submission" date="2025-08" db="UniProtKB">
        <authorList>
            <consortium name="RefSeq"/>
        </authorList>
    </citation>
    <scope>IDENTIFICATION</scope>
</reference>
<dbReference type="InterPro" id="IPR020892">
    <property type="entry name" value="Cyclophilin-type_PPIase_CS"/>
</dbReference>